<evidence type="ECO:0000256" key="5">
    <source>
        <dbReference type="SAM" id="SignalP"/>
    </source>
</evidence>
<dbReference type="InterPro" id="IPR011009">
    <property type="entry name" value="Kinase-like_dom_sf"/>
</dbReference>
<evidence type="ECO:0000256" key="1">
    <source>
        <dbReference type="ARBA" id="ARBA00022729"/>
    </source>
</evidence>
<dbReference type="CDD" id="cd01098">
    <property type="entry name" value="PAN_AP_plant"/>
    <property type="match status" value="2"/>
</dbReference>
<dbReference type="Pfam" id="PF01453">
    <property type="entry name" value="B_lectin"/>
    <property type="match status" value="3"/>
</dbReference>
<dbReference type="GO" id="GO:0048544">
    <property type="term" value="P:recognition of pollen"/>
    <property type="evidence" value="ECO:0007669"/>
    <property type="project" value="InterPro"/>
</dbReference>
<dbReference type="Gene3D" id="1.10.510.10">
    <property type="entry name" value="Transferase(Phosphotransferase) domain 1"/>
    <property type="match status" value="1"/>
</dbReference>
<dbReference type="Pfam" id="PF00954">
    <property type="entry name" value="S_locus_glycop"/>
    <property type="match status" value="3"/>
</dbReference>
<dbReference type="InterPro" id="IPR001480">
    <property type="entry name" value="Bulb-type_lectin_dom"/>
</dbReference>
<dbReference type="PROSITE" id="PS50927">
    <property type="entry name" value="BULB_LECTIN"/>
    <property type="match status" value="3"/>
</dbReference>
<feature type="transmembrane region" description="Helical" evidence="4">
    <location>
        <begin position="404"/>
        <end position="425"/>
    </location>
</feature>
<dbReference type="PANTHER" id="PTHR32444:SF118">
    <property type="entry name" value="OS09G0551150 PROTEIN"/>
    <property type="match status" value="1"/>
</dbReference>
<feature type="transmembrane region" description="Helical" evidence="4">
    <location>
        <begin position="464"/>
        <end position="486"/>
    </location>
</feature>
<evidence type="ECO:0000259" key="7">
    <source>
        <dbReference type="PROSITE" id="PS50948"/>
    </source>
</evidence>
<evidence type="ECO:0000259" key="6">
    <source>
        <dbReference type="PROSITE" id="PS50927"/>
    </source>
</evidence>
<dbReference type="Proteomes" id="UP000323000">
    <property type="component" value="Chromosome 3"/>
</dbReference>
<feature type="transmembrane region" description="Helical" evidence="4">
    <location>
        <begin position="953"/>
        <end position="976"/>
    </location>
</feature>
<organism evidence="8 9">
    <name type="scientific">Acer yangbiense</name>
    <dbReference type="NCBI Taxonomy" id="1000413"/>
    <lineage>
        <taxon>Eukaryota</taxon>
        <taxon>Viridiplantae</taxon>
        <taxon>Streptophyta</taxon>
        <taxon>Embryophyta</taxon>
        <taxon>Tracheophyta</taxon>
        <taxon>Spermatophyta</taxon>
        <taxon>Magnoliopsida</taxon>
        <taxon>eudicotyledons</taxon>
        <taxon>Gunneridae</taxon>
        <taxon>Pentapetalae</taxon>
        <taxon>rosids</taxon>
        <taxon>malvids</taxon>
        <taxon>Sapindales</taxon>
        <taxon>Sapindaceae</taxon>
        <taxon>Hippocastanoideae</taxon>
        <taxon>Acereae</taxon>
        <taxon>Acer</taxon>
    </lineage>
</organism>
<keyword evidence="1 5" id="KW-0732">Signal</keyword>
<dbReference type="Gene3D" id="2.90.10.10">
    <property type="entry name" value="Bulb-type lectin domain"/>
    <property type="match status" value="3"/>
</dbReference>
<keyword evidence="4" id="KW-0472">Membrane</keyword>
<dbReference type="InterPro" id="IPR036426">
    <property type="entry name" value="Bulb-type_lectin_dom_sf"/>
</dbReference>
<keyword evidence="4" id="KW-0812">Transmembrane</keyword>
<dbReference type="PANTHER" id="PTHR32444">
    <property type="entry name" value="BULB-TYPE LECTIN DOMAIN-CONTAINING PROTEIN"/>
    <property type="match status" value="1"/>
</dbReference>
<feature type="signal peptide" evidence="5">
    <location>
        <begin position="1"/>
        <end position="20"/>
    </location>
</feature>
<feature type="domain" description="Bulb-type lectin" evidence="6">
    <location>
        <begin position="498"/>
        <end position="617"/>
    </location>
</feature>
<name>A0A5C7IE39_9ROSI</name>
<feature type="chain" id="PRO_5022689302" description="Non-specific serine/threonine protein kinase" evidence="5">
    <location>
        <begin position="21"/>
        <end position="1490"/>
    </location>
</feature>
<accession>A0A5C7IE39</accession>
<dbReference type="SUPFAM" id="SSF51110">
    <property type="entry name" value="alpha-D-mannose-specific plant lectins"/>
    <property type="match status" value="3"/>
</dbReference>
<dbReference type="SMART" id="SM00473">
    <property type="entry name" value="PAN_AP"/>
    <property type="match status" value="2"/>
</dbReference>
<gene>
    <name evidence="8" type="ORF">EZV62_008457</name>
</gene>
<dbReference type="EMBL" id="VAHF01000003">
    <property type="protein sequence ID" value="TXG67182.1"/>
    <property type="molecule type" value="Genomic_DNA"/>
</dbReference>
<dbReference type="FunFam" id="2.90.10.10:FF:000005">
    <property type="entry name" value="G-type lectin S-receptor-like serine/threonine-protein kinase"/>
    <property type="match status" value="2"/>
</dbReference>
<protein>
    <recommendedName>
        <fullName evidence="10">Non-specific serine/threonine protein kinase</fullName>
    </recommendedName>
</protein>
<dbReference type="SUPFAM" id="SSF56112">
    <property type="entry name" value="Protein kinase-like (PK-like)"/>
    <property type="match status" value="1"/>
</dbReference>
<evidence type="ECO:0000313" key="8">
    <source>
        <dbReference type="EMBL" id="TXG67182.1"/>
    </source>
</evidence>
<keyword evidence="2" id="KW-1015">Disulfide bond</keyword>
<dbReference type="InterPro" id="IPR000858">
    <property type="entry name" value="S_locus_glycoprot_dom"/>
</dbReference>
<keyword evidence="9" id="KW-1185">Reference proteome</keyword>
<feature type="domain" description="Apple" evidence="7">
    <location>
        <begin position="305"/>
        <end position="388"/>
    </location>
</feature>
<keyword evidence="3" id="KW-0325">Glycoprotein</keyword>
<feature type="domain" description="Bulb-type lectin" evidence="6">
    <location>
        <begin position="1053"/>
        <end position="1172"/>
    </location>
</feature>
<dbReference type="InterPro" id="IPR001245">
    <property type="entry name" value="Ser-Thr/Tyr_kinase_cat_dom"/>
</dbReference>
<evidence type="ECO:0000313" key="9">
    <source>
        <dbReference type="Proteomes" id="UP000323000"/>
    </source>
</evidence>
<feature type="transmembrane region" description="Helical" evidence="4">
    <location>
        <begin position="1033"/>
        <end position="1053"/>
    </location>
</feature>
<keyword evidence="4" id="KW-1133">Transmembrane helix</keyword>
<feature type="transmembrane region" description="Helical" evidence="4">
    <location>
        <begin position="1366"/>
        <end position="1387"/>
    </location>
</feature>
<evidence type="ECO:0000256" key="2">
    <source>
        <dbReference type="ARBA" id="ARBA00023157"/>
    </source>
</evidence>
<sequence length="1490" mass="166896">MGSLYFFSFLFFLSIELILAADTITPTRFIRDGETLVSSHESFVWVANRNNPITDQQGVLTIINYGNLVLLNKTKSIIWSSNTSIKVENPVAQLLDSGNLVLKDNFSEGSESYLWQSFDYPSDTLLPGMKLGWDLKTGVERYLTSWKSADDPSYGDFTYRLDIHVLPQIFTYNGSTKMARTGPWNGVFFGGVPESPNFNFELNFVHDKNEIYYKYESFNNPLIMLTKITHSGFFQRLKWKERGSICDVVVSAPNDLCEYYGKCSANGVCSIYKAPICECLQGFIPESQQNQTSPTRCVRSSPFDCRSGDRFIKLTGLKLPDLVETSLNDTMSLQECESKCLKNCSCKAYANSIVSGGGRGCLMWSGDLIDIRKHVAGISGQDFYIRVRASEQVSDLNENRRQKIIVAVLVISGILIFFSLLFCIWKKTTKKDEELKPKFKNREEAESDEKICYQVFDENTVNTLYLECAFLVMENSFVLVFVIGLLSLSNFTKSSIAADTITPNETITHPKTIISAGGRFELGFFSPKNSTNQYVGIWYREVSPPAVVWVANREYPILSSSASLSIGSDGNIIIFDGNMHYFVTNTSSSNTTNATLLDSGNLILINQTSQVLWQSFDHPTDTLLPGMKLGYDHVTGVSWSLVSWNSSQDPAPGGFSLALAMDPQLKREQLNIVYDSKIHWTGDAEYFKLFAAPDMLRGNSTEKSNYVTWADDLTENSNSTGNSKIYRIVLDVSGQLKLQSWSRTDGVKEWHTVQVSTCGRSGCGPFSICNKTAQKPCSCLQGFKSESNDYWAHEPGDIWAVHARRCVRKAVLGCNSSSLSKKQDRFLHINYTDLPINRLKLDVRSSMECESASLSNCSWIAYSFDEGTGSCFVWDNDLLDLKQLLEGDDNGKNFYLKLAASELNSLGKDINQSIFIFIVNERIRPILISFFDFSSYIEPNPRNGTQAGNKKQLLIIVILTISLTVVTILSFVMLCVRGKLGRKGEDLLLFDLGTSPKADSAELTEENQLGKSRKNEQLSMADIDNMLSRSVSLLVFLLILSFYSMQFSVVAVTDSLSQGRVVMRSETIVSAGKVFELGFFKIGNSSNYYVGIWYKQISVKTIVWVANRDLPLTSSSSALTINKEGNLVIVDGRITYEVNDNALSQNTSAILLDSGNFVLRNEHFDVLWQSFDYPSDTLLPGMKLGYSTRNEAWSIRSWRDVDEPEVGATEGIIPYKELCVGLAEFLIDVSGQLKQLLWLEKNQIWGLLWAQPRYECDIYSYCGPFSSCSNYTESFCHCLDGFIPSENWKQKDQSGGCVRRIPLRCEDSSDNSGEDRFLRIDEWCVLFMGCGTVESGTASDGHPDGQTIYLKLAASEFLNPGGNKQLIWIIAVVVSLAVLLPASYIFCRWRTKRKAKEEIERSQDMLLFDMNVSVETSTSELSIGDGAGKGKSKDAWFPFGYMSPEYALEGLFSIKSDVFSFGVLLLETLSGRKNTGFYNTESLNLLGHML</sequence>
<reference evidence="9" key="1">
    <citation type="journal article" date="2019" name="Gigascience">
        <title>De novo genome assembly of the endangered Acer yangbiense, a plant species with extremely small populations endemic to Yunnan Province, China.</title>
        <authorList>
            <person name="Yang J."/>
            <person name="Wariss H.M."/>
            <person name="Tao L."/>
            <person name="Zhang R."/>
            <person name="Yun Q."/>
            <person name="Hollingsworth P."/>
            <person name="Dao Z."/>
            <person name="Luo G."/>
            <person name="Guo H."/>
            <person name="Ma Y."/>
            <person name="Sun W."/>
        </authorList>
    </citation>
    <scope>NUCLEOTIDE SEQUENCE [LARGE SCALE GENOMIC DNA]</scope>
    <source>
        <strain evidence="9">cv. Malutang</strain>
    </source>
</reference>
<dbReference type="Pfam" id="PF07714">
    <property type="entry name" value="PK_Tyr_Ser-Thr"/>
    <property type="match status" value="1"/>
</dbReference>
<dbReference type="SMART" id="SM00108">
    <property type="entry name" value="B_lectin"/>
    <property type="match status" value="3"/>
</dbReference>
<evidence type="ECO:0000256" key="3">
    <source>
        <dbReference type="ARBA" id="ARBA00023180"/>
    </source>
</evidence>
<evidence type="ECO:0008006" key="10">
    <source>
        <dbReference type="Google" id="ProtNLM"/>
    </source>
</evidence>
<dbReference type="OrthoDB" id="4062651at2759"/>
<proteinExistence type="predicted"/>
<dbReference type="PROSITE" id="PS50948">
    <property type="entry name" value="PAN"/>
    <property type="match status" value="1"/>
</dbReference>
<dbReference type="InterPro" id="IPR003609">
    <property type="entry name" value="Pan_app"/>
</dbReference>
<dbReference type="Pfam" id="PF08276">
    <property type="entry name" value="PAN_2"/>
    <property type="match status" value="2"/>
</dbReference>
<comment type="caution">
    <text evidence="8">The sequence shown here is derived from an EMBL/GenBank/DDBJ whole genome shotgun (WGS) entry which is preliminary data.</text>
</comment>
<dbReference type="CDD" id="cd00028">
    <property type="entry name" value="B_lectin"/>
    <property type="match status" value="3"/>
</dbReference>
<evidence type="ECO:0000256" key="4">
    <source>
        <dbReference type="SAM" id="Phobius"/>
    </source>
</evidence>
<dbReference type="GO" id="GO:0004672">
    <property type="term" value="F:protein kinase activity"/>
    <property type="evidence" value="ECO:0007669"/>
    <property type="project" value="InterPro"/>
</dbReference>
<feature type="domain" description="Bulb-type lectin" evidence="6">
    <location>
        <begin position="1"/>
        <end position="115"/>
    </location>
</feature>